<sequence>MTQGPLPTPLVGHDGDCSRGTQVKFDSLKKHINTPGFSFETTQLSFASRFGGDVPRNPEINAFLRDEELYDFAEEEWATITQDIGHSCLVVQIQRLMTRLVNYFKYTSRKVRTLRQQPVAVNVSHKDKSDEQWNLQAVPDIVVTGAGWAYRPRHKGEEIDLKSWEGNILQTSSAIIVRFDEELETTEDRIKLEAAFYALELFRTQGNRLFCFVLLVTEERCKLFYYDHGGCLETPLFSIHADPVLFVWYLLLVSSPNNEVLGFDKTIRWNSKLNIRTLVTDNENKEDVQYRLLDLDPVFRPRKIRGRATTCWEVEGKDGERKFVKEAWRKDSSTVAPEWTMLQRTKGIEGVGEMTAYEQDWSLDMLRYPFSHPQFDNRIRVRTTMKAYGKTLDFFDSREELLYAFRDAVAGHRNLWDAGILHRDVSINNILLGNPNAPPGQRGIIIDLDMAVQLGAKVALPKASKRVGTPPFMSTNILAFSIKKNKPNPPRRDCHSHLDDLWSFFYVLCWVCFSAPGPERTKYEKILDMWGEDGKRSLQAKRAFLLGIELGNHKVPPSFGPIFDTLVSGLYEYLADIDETFRKTLLALADGAQGVFRGDVDKYAQKHYEGYLKIVDGAIEAAGKERQGQAVVAPLGDLTLNTPQGKKKTGAQEKGEAKNAEKQKGRTKA</sequence>
<evidence type="ECO:0000259" key="2">
    <source>
        <dbReference type="PROSITE" id="PS50011"/>
    </source>
</evidence>
<feature type="compositionally biased region" description="Basic and acidic residues" evidence="1">
    <location>
        <begin position="650"/>
        <end position="669"/>
    </location>
</feature>
<proteinExistence type="predicted"/>
<evidence type="ECO:0000313" key="3">
    <source>
        <dbReference type="EMBL" id="CAA7263552.1"/>
    </source>
</evidence>
<dbReference type="GO" id="GO:0005524">
    <property type="term" value="F:ATP binding"/>
    <property type="evidence" value="ECO:0007669"/>
    <property type="project" value="InterPro"/>
</dbReference>
<gene>
    <name evidence="3" type="ORF">AAE3_LOCUS5738</name>
</gene>
<dbReference type="AlphaFoldDB" id="A0A8S0WRC1"/>
<dbReference type="PANTHER" id="PTHR38248:SF2">
    <property type="entry name" value="FUNK1 11"/>
    <property type="match status" value="1"/>
</dbReference>
<dbReference type="GO" id="GO:0004672">
    <property type="term" value="F:protein kinase activity"/>
    <property type="evidence" value="ECO:0007669"/>
    <property type="project" value="InterPro"/>
</dbReference>
<dbReference type="PROSITE" id="PS50011">
    <property type="entry name" value="PROTEIN_KINASE_DOM"/>
    <property type="match status" value="1"/>
</dbReference>
<dbReference type="PROSITE" id="PS00109">
    <property type="entry name" value="PROTEIN_KINASE_TYR"/>
    <property type="match status" value="1"/>
</dbReference>
<dbReference type="Gene3D" id="1.10.510.10">
    <property type="entry name" value="Transferase(Phosphotransferase) domain 1"/>
    <property type="match status" value="1"/>
</dbReference>
<protein>
    <recommendedName>
        <fullName evidence="2">Protein kinase domain-containing protein</fullName>
    </recommendedName>
</protein>
<name>A0A8S0WRC1_CYCAE</name>
<dbReference type="Proteomes" id="UP000467700">
    <property type="component" value="Unassembled WGS sequence"/>
</dbReference>
<comment type="caution">
    <text evidence="3">The sequence shown here is derived from an EMBL/GenBank/DDBJ whole genome shotgun (WGS) entry which is preliminary data.</text>
</comment>
<dbReference type="InterPro" id="IPR000719">
    <property type="entry name" value="Prot_kinase_dom"/>
</dbReference>
<feature type="region of interest" description="Disordered" evidence="1">
    <location>
        <begin position="634"/>
        <end position="669"/>
    </location>
</feature>
<reference evidence="3 4" key="1">
    <citation type="submission" date="2020-01" db="EMBL/GenBank/DDBJ databases">
        <authorList>
            <person name="Gupta K D."/>
        </authorList>
    </citation>
    <scope>NUCLEOTIDE SEQUENCE [LARGE SCALE GENOMIC DNA]</scope>
</reference>
<dbReference type="InterPro" id="IPR040976">
    <property type="entry name" value="Pkinase_fungal"/>
</dbReference>
<evidence type="ECO:0000313" key="4">
    <source>
        <dbReference type="Proteomes" id="UP000467700"/>
    </source>
</evidence>
<dbReference type="EMBL" id="CACVBS010000040">
    <property type="protein sequence ID" value="CAA7263552.1"/>
    <property type="molecule type" value="Genomic_DNA"/>
</dbReference>
<dbReference type="SUPFAM" id="SSF56112">
    <property type="entry name" value="Protein kinase-like (PK-like)"/>
    <property type="match status" value="1"/>
</dbReference>
<dbReference type="PANTHER" id="PTHR38248">
    <property type="entry name" value="FUNK1 6"/>
    <property type="match status" value="1"/>
</dbReference>
<accession>A0A8S0WRC1</accession>
<dbReference type="Pfam" id="PF17667">
    <property type="entry name" value="Pkinase_fungal"/>
    <property type="match status" value="2"/>
</dbReference>
<keyword evidence="4" id="KW-1185">Reference proteome</keyword>
<dbReference type="OrthoDB" id="5584477at2759"/>
<dbReference type="InterPro" id="IPR008266">
    <property type="entry name" value="Tyr_kinase_AS"/>
</dbReference>
<evidence type="ECO:0000256" key="1">
    <source>
        <dbReference type="SAM" id="MobiDB-lite"/>
    </source>
</evidence>
<dbReference type="InterPro" id="IPR011009">
    <property type="entry name" value="Kinase-like_dom_sf"/>
</dbReference>
<organism evidence="3 4">
    <name type="scientific">Cyclocybe aegerita</name>
    <name type="common">Black poplar mushroom</name>
    <name type="synonym">Agrocybe aegerita</name>
    <dbReference type="NCBI Taxonomy" id="1973307"/>
    <lineage>
        <taxon>Eukaryota</taxon>
        <taxon>Fungi</taxon>
        <taxon>Dikarya</taxon>
        <taxon>Basidiomycota</taxon>
        <taxon>Agaricomycotina</taxon>
        <taxon>Agaricomycetes</taxon>
        <taxon>Agaricomycetidae</taxon>
        <taxon>Agaricales</taxon>
        <taxon>Agaricineae</taxon>
        <taxon>Bolbitiaceae</taxon>
        <taxon>Cyclocybe</taxon>
    </lineage>
</organism>
<feature type="domain" description="Protein kinase" evidence="2">
    <location>
        <begin position="299"/>
        <end position="596"/>
    </location>
</feature>